<evidence type="ECO:0000256" key="4">
    <source>
        <dbReference type="SAM" id="Phobius"/>
    </source>
</evidence>
<accession>A0A1G7ZSM8</accession>
<name>A0A1G7ZSM8_9NOCA</name>
<sequence>MTVDTDAQADGTPDTDENGAAETPSPGRPSGRIRLLAFAAVVALVAGLAGAVGYLLWDRSSLDDARGSALDAGRRYATDLATYSWDSLDRNLSVVRENSAGDFAEQYEEVATSLSEMIRQYQGTSSGEIVEAGLVSGDRDRAEVIVFLDQTVTNTNSPEPRIDRNRMQLSLIREGDQWKLTDVQLL</sequence>
<gene>
    <name evidence="5" type="ORF">SAMN05444695_101206</name>
</gene>
<feature type="region of interest" description="Disordered" evidence="3">
    <location>
        <begin position="1"/>
        <end position="28"/>
    </location>
</feature>
<keyword evidence="6" id="KW-1185">Reference proteome</keyword>
<keyword evidence="4" id="KW-0812">Transmembrane</keyword>
<reference evidence="5 6" key="1">
    <citation type="submission" date="2016-10" db="EMBL/GenBank/DDBJ databases">
        <authorList>
            <person name="de Groot N.N."/>
        </authorList>
    </citation>
    <scope>NUCLEOTIDE SEQUENCE [LARGE SCALE GENOMIC DNA]</scope>
    <source>
        <strain evidence="5 6">DSM 44892</strain>
    </source>
</reference>
<feature type="transmembrane region" description="Helical" evidence="4">
    <location>
        <begin position="35"/>
        <end position="57"/>
    </location>
</feature>
<dbReference type="AlphaFoldDB" id="A0A1G7ZSM8"/>
<comment type="subcellular location">
    <subcellularLocation>
        <location evidence="1">Membrane</location>
    </subcellularLocation>
</comment>
<dbReference type="EMBL" id="FNDN01000001">
    <property type="protein sequence ID" value="SDH11678.1"/>
    <property type="molecule type" value="Genomic_DNA"/>
</dbReference>
<evidence type="ECO:0000313" key="5">
    <source>
        <dbReference type="EMBL" id="SDH11678.1"/>
    </source>
</evidence>
<protein>
    <submittedName>
        <fullName evidence="5">Mce-associated membrane protein</fullName>
    </submittedName>
</protein>
<evidence type="ECO:0000256" key="2">
    <source>
        <dbReference type="ARBA" id="ARBA00023136"/>
    </source>
</evidence>
<evidence type="ECO:0000256" key="1">
    <source>
        <dbReference type="ARBA" id="ARBA00004370"/>
    </source>
</evidence>
<evidence type="ECO:0000256" key="3">
    <source>
        <dbReference type="SAM" id="MobiDB-lite"/>
    </source>
</evidence>
<keyword evidence="4" id="KW-1133">Transmembrane helix</keyword>
<dbReference type="PANTHER" id="PTHR37042:SF4">
    <property type="entry name" value="OUTER MEMBRANE PROTEIN RV1973"/>
    <property type="match status" value="1"/>
</dbReference>
<evidence type="ECO:0000313" key="6">
    <source>
        <dbReference type="Proteomes" id="UP000183263"/>
    </source>
</evidence>
<keyword evidence="2 4" id="KW-0472">Membrane</keyword>
<dbReference type="Proteomes" id="UP000183263">
    <property type="component" value="Unassembled WGS sequence"/>
</dbReference>
<proteinExistence type="predicted"/>
<organism evidence="5 6">
    <name type="scientific">Rhodococcus triatomae</name>
    <dbReference type="NCBI Taxonomy" id="300028"/>
    <lineage>
        <taxon>Bacteria</taxon>
        <taxon>Bacillati</taxon>
        <taxon>Actinomycetota</taxon>
        <taxon>Actinomycetes</taxon>
        <taxon>Mycobacteriales</taxon>
        <taxon>Nocardiaceae</taxon>
        <taxon>Rhodococcus</taxon>
    </lineage>
</organism>
<dbReference type="PANTHER" id="PTHR37042">
    <property type="entry name" value="OUTER MEMBRANE PROTEIN RV1973"/>
    <property type="match status" value="1"/>
</dbReference>
<dbReference type="GO" id="GO:0016020">
    <property type="term" value="C:membrane"/>
    <property type="evidence" value="ECO:0007669"/>
    <property type="project" value="UniProtKB-SubCell"/>
</dbReference>
<dbReference type="RefSeq" id="WP_246442569.1">
    <property type="nucleotide sequence ID" value="NZ_CP048813.1"/>
</dbReference>